<evidence type="ECO:0000313" key="1">
    <source>
        <dbReference type="EMBL" id="EDR05478.1"/>
    </source>
</evidence>
<sequence length="192" mass="22004">MLPLSTWLEGGNRGGGEEDGWWWEERKCWRWRHWRGVVKGGGGGGGREWDGHGSVTMLQIEDVMIWYALNPLDWDWTQESGWQSSRSPLDWTGLDWTPVDWAFCQPIWPGKRATGIHWNPLESTGVHMDYVEEVWIQVQKHQVLKKQNEIQSGKIVDAELEDSVDPSLKKIKGNIAELTCSTLPSPTCSDQF</sequence>
<dbReference type="EMBL" id="DS547113">
    <property type="protein sequence ID" value="EDR05478.1"/>
    <property type="molecule type" value="Genomic_DNA"/>
</dbReference>
<keyword evidence="2" id="KW-1185">Reference proteome</keyword>
<gene>
    <name evidence="1" type="ORF">LACBIDRAFT_329787</name>
</gene>
<dbReference type="AlphaFoldDB" id="B0DJ88"/>
<name>B0DJ88_LACBS</name>
<reference evidence="1 2" key="1">
    <citation type="journal article" date="2008" name="Nature">
        <title>The genome of Laccaria bicolor provides insights into mycorrhizal symbiosis.</title>
        <authorList>
            <person name="Martin F."/>
            <person name="Aerts A."/>
            <person name="Ahren D."/>
            <person name="Brun A."/>
            <person name="Danchin E.G.J."/>
            <person name="Duchaussoy F."/>
            <person name="Gibon J."/>
            <person name="Kohler A."/>
            <person name="Lindquist E."/>
            <person name="Pereda V."/>
            <person name="Salamov A."/>
            <person name="Shapiro H.J."/>
            <person name="Wuyts J."/>
            <person name="Blaudez D."/>
            <person name="Buee M."/>
            <person name="Brokstein P."/>
            <person name="Canbaeck B."/>
            <person name="Cohen D."/>
            <person name="Courty P.E."/>
            <person name="Coutinho P.M."/>
            <person name="Delaruelle C."/>
            <person name="Detter J.C."/>
            <person name="Deveau A."/>
            <person name="DiFazio S."/>
            <person name="Duplessis S."/>
            <person name="Fraissinet-Tachet L."/>
            <person name="Lucic E."/>
            <person name="Frey-Klett P."/>
            <person name="Fourrey C."/>
            <person name="Feussner I."/>
            <person name="Gay G."/>
            <person name="Grimwood J."/>
            <person name="Hoegger P.J."/>
            <person name="Jain P."/>
            <person name="Kilaru S."/>
            <person name="Labbe J."/>
            <person name="Lin Y.C."/>
            <person name="Legue V."/>
            <person name="Le Tacon F."/>
            <person name="Marmeisse R."/>
            <person name="Melayah D."/>
            <person name="Montanini B."/>
            <person name="Muratet M."/>
            <person name="Nehls U."/>
            <person name="Niculita-Hirzel H."/>
            <person name="Oudot-Le Secq M.P."/>
            <person name="Peter M."/>
            <person name="Quesneville H."/>
            <person name="Rajashekar B."/>
            <person name="Reich M."/>
            <person name="Rouhier N."/>
            <person name="Schmutz J."/>
            <person name="Yin T."/>
            <person name="Chalot M."/>
            <person name="Henrissat B."/>
            <person name="Kuees U."/>
            <person name="Lucas S."/>
            <person name="Van de Peer Y."/>
            <person name="Podila G.K."/>
            <person name="Polle A."/>
            <person name="Pukkila P.J."/>
            <person name="Richardson P.M."/>
            <person name="Rouze P."/>
            <person name="Sanders I.R."/>
            <person name="Stajich J.E."/>
            <person name="Tunlid A."/>
            <person name="Tuskan G."/>
            <person name="Grigoriev I.V."/>
        </authorList>
    </citation>
    <scope>NUCLEOTIDE SEQUENCE [LARGE SCALE GENOMIC DNA]</scope>
    <source>
        <strain evidence="2">S238N-H82 / ATCC MYA-4686</strain>
    </source>
</reference>
<evidence type="ECO:0000313" key="2">
    <source>
        <dbReference type="Proteomes" id="UP000001194"/>
    </source>
</evidence>
<protein>
    <submittedName>
        <fullName evidence="1">Predicted protein</fullName>
    </submittedName>
</protein>
<organism evidence="2">
    <name type="scientific">Laccaria bicolor (strain S238N-H82 / ATCC MYA-4686)</name>
    <name type="common">Bicoloured deceiver</name>
    <name type="synonym">Laccaria laccata var. bicolor</name>
    <dbReference type="NCBI Taxonomy" id="486041"/>
    <lineage>
        <taxon>Eukaryota</taxon>
        <taxon>Fungi</taxon>
        <taxon>Dikarya</taxon>
        <taxon>Basidiomycota</taxon>
        <taxon>Agaricomycotina</taxon>
        <taxon>Agaricomycetes</taxon>
        <taxon>Agaricomycetidae</taxon>
        <taxon>Agaricales</taxon>
        <taxon>Agaricineae</taxon>
        <taxon>Hydnangiaceae</taxon>
        <taxon>Laccaria</taxon>
    </lineage>
</organism>
<dbReference type="Proteomes" id="UP000001194">
    <property type="component" value="Unassembled WGS sequence"/>
</dbReference>
<dbReference type="KEGG" id="lbc:LACBIDRAFT_329787"/>
<proteinExistence type="predicted"/>
<dbReference type="RefSeq" id="XP_001884036.1">
    <property type="nucleotide sequence ID" value="XM_001884001.1"/>
</dbReference>
<dbReference type="InParanoid" id="B0DJ88"/>
<dbReference type="HOGENOM" id="CLU_1415395_0_0_1"/>
<dbReference type="GeneID" id="6079682"/>
<accession>B0DJ88</accession>